<proteinExistence type="predicted"/>
<dbReference type="AlphaFoldDB" id="A0A4C1ZHN6"/>
<comment type="caution">
    <text evidence="2">The sequence shown here is derived from an EMBL/GenBank/DDBJ whole genome shotgun (WGS) entry which is preliminary data.</text>
</comment>
<name>A0A4C1ZHN6_EUMVA</name>
<accession>A0A4C1ZHN6</accession>
<evidence type="ECO:0000256" key="1">
    <source>
        <dbReference type="SAM" id="MobiDB-lite"/>
    </source>
</evidence>
<dbReference type="Proteomes" id="UP000299102">
    <property type="component" value="Unassembled WGS sequence"/>
</dbReference>
<organism evidence="2 3">
    <name type="scientific">Eumeta variegata</name>
    <name type="common">Bagworm moth</name>
    <name type="synonym">Eumeta japonica</name>
    <dbReference type="NCBI Taxonomy" id="151549"/>
    <lineage>
        <taxon>Eukaryota</taxon>
        <taxon>Metazoa</taxon>
        <taxon>Ecdysozoa</taxon>
        <taxon>Arthropoda</taxon>
        <taxon>Hexapoda</taxon>
        <taxon>Insecta</taxon>
        <taxon>Pterygota</taxon>
        <taxon>Neoptera</taxon>
        <taxon>Endopterygota</taxon>
        <taxon>Lepidoptera</taxon>
        <taxon>Glossata</taxon>
        <taxon>Ditrysia</taxon>
        <taxon>Tineoidea</taxon>
        <taxon>Psychidae</taxon>
        <taxon>Oiketicinae</taxon>
        <taxon>Eumeta</taxon>
    </lineage>
</organism>
<feature type="compositionally biased region" description="Polar residues" evidence="1">
    <location>
        <begin position="15"/>
        <end position="28"/>
    </location>
</feature>
<reference evidence="2 3" key="1">
    <citation type="journal article" date="2019" name="Commun. Biol.">
        <title>The bagworm genome reveals a unique fibroin gene that provides high tensile strength.</title>
        <authorList>
            <person name="Kono N."/>
            <person name="Nakamura H."/>
            <person name="Ohtoshi R."/>
            <person name="Tomita M."/>
            <person name="Numata K."/>
            <person name="Arakawa K."/>
        </authorList>
    </citation>
    <scope>NUCLEOTIDE SEQUENCE [LARGE SCALE GENOMIC DNA]</scope>
</reference>
<keyword evidence="3" id="KW-1185">Reference proteome</keyword>
<feature type="compositionally biased region" description="Basic and acidic residues" evidence="1">
    <location>
        <begin position="1"/>
        <end position="10"/>
    </location>
</feature>
<evidence type="ECO:0000313" key="3">
    <source>
        <dbReference type="Proteomes" id="UP000299102"/>
    </source>
</evidence>
<gene>
    <name evidence="2" type="ORF">EVAR_61951_1</name>
</gene>
<sequence length="92" mass="9921">MIVREFDRTHVTARGPTNNRASRTTEPEWSNHVARKGVSLECASYLENHSTASPDAGIDSAEPINGRGVADATRPTAYNTPPIIMKGKLTSA</sequence>
<protein>
    <submittedName>
        <fullName evidence="2">Uncharacterized protein</fullName>
    </submittedName>
</protein>
<evidence type="ECO:0000313" key="2">
    <source>
        <dbReference type="EMBL" id="GBP88351.1"/>
    </source>
</evidence>
<feature type="region of interest" description="Disordered" evidence="1">
    <location>
        <begin position="1"/>
        <end position="30"/>
    </location>
</feature>
<feature type="region of interest" description="Disordered" evidence="1">
    <location>
        <begin position="51"/>
        <end position="92"/>
    </location>
</feature>
<dbReference type="EMBL" id="BGZK01001925">
    <property type="protein sequence ID" value="GBP88351.1"/>
    <property type="molecule type" value="Genomic_DNA"/>
</dbReference>